<gene>
    <name evidence="1" type="ORF">KFK09_011799</name>
</gene>
<dbReference type="Pfam" id="PF14223">
    <property type="entry name" value="Retrotran_gag_2"/>
    <property type="match status" value="1"/>
</dbReference>
<sequence length="254" mass="28282">MGDQESSSTLPPSSSTLAGTPIELVLPTTLKFIISNIKNLIPNTLTADNYAMWRTQIFQHLSANGYADHLTGKMLPPSDPTSSVYAQWRLVDNNLISALFSTISPAILPYVITSATAHEVWAILERRLQSSSRSRIIQLKNELHHIQMNNQTMQQYLAQVKNMVDNIAASGTKIDPEDITLYILNGLPATYNSFKTYIRSSSLPADLDALYSLLCSEEIHINQDIKCHDPTRDETDPARAGSRRRIANQDLALD</sequence>
<comment type="caution">
    <text evidence="1">The sequence shown here is derived from an EMBL/GenBank/DDBJ whole genome shotgun (WGS) entry which is preliminary data.</text>
</comment>
<dbReference type="AlphaFoldDB" id="A0A8T3BFL3"/>
<reference evidence="1" key="1">
    <citation type="journal article" date="2022" name="Front. Genet.">
        <title>Chromosome-Scale Assembly of the Dendrobium nobile Genome Provides Insights Into the Molecular Mechanism of the Biosynthesis of the Medicinal Active Ingredient of Dendrobium.</title>
        <authorList>
            <person name="Xu Q."/>
            <person name="Niu S.-C."/>
            <person name="Li K.-L."/>
            <person name="Zheng P.-J."/>
            <person name="Zhang X.-J."/>
            <person name="Jia Y."/>
            <person name="Liu Y."/>
            <person name="Niu Y.-X."/>
            <person name="Yu L.-H."/>
            <person name="Chen D.-F."/>
            <person name="Zhang G.-Q."/>
        </authorList>
    </citation>
    <scope>NUCLEOTIDE SEQUENCE</scope>
    <source>
        <tissue evidence="1">Leaf</tissue>
    </source>
</reference>
<keyword evidence="2" id="KW-1185">Reference proteome</keyword>
<accession>A0A8T3BFL3</accession>
<dbReference type="PANTHER" id="PTHR47481">
    <property type="match status" value="1"/>
</dbReference>
<dbReference type="OrthoDB" id="1845088at2759"/>
<organism evidence="1 2">
    <name type="scientific">Dendrobium nobile</name>
    <name type="common">Orchid</name>
    <dbReference type="NCBI Taxonomy" id="94219"/>
    <lineage>
        <taxon>Eukaryota</taxon>
        <taxon>Viridiplantae</taxon>
        <taxon>Streptophyta</taxon>
        <taxon>Embryophyta</taxon>
        <taxon>Tracheophyta</taxon>
        <taxon>Spermatophyta</taxon>
        <taxon>Magnoliopsida</taxon>
        <taxon>Liliopsida</taxon>
        <taxon>Asparagales</taxon>
        <taxon>Orchidaceae</taxon>
        <taxon>Epidendroideae</taxon>
        <taxon>Malaxideae</taxon>
        <taxon>Dendrobiinae</taxon>
        <taxon>Dendrobium</taxon>
    </lineage>
</organism>
<name>A0A8T3BFL3_DENNO</name>
<evidence type="ECO:0008006" key="3">
    <source>
        <dbReference type="Google" id="ProtNLM"/>
    </source>
</evidence>
<proteinExistence type="predicted"/>
<dbReference type="PANTHER" id="PTHR47481:SF31">
    <property type="entry name" value="OS01G0873500 PROTEIN"/>
    <property type="match status" value="1"/>
</dbReference>
<dbReference type="EMBL" id="JAGYWB010000009">
    <property type="protein sequence ID" value="KAI0511174.1"/>
    <property type="molecule type" value="Genomic_DNA"/>
</dbReference>
<dbReference type="Proteomes" id="UP000829196">
    <property type="component" value="Unassembled WGS sequence"/>
</dbReference>
<protein>
    <recommendedName>
        <fullName evidence="3">Retrovirus-related Pol polyprotein from transposon TNT 1-94</fullName>
    </recommendedName>
</protein>
<evidence type="ECO:0000313" key="2">
    <source>
        <dbReference type="Proteomes" id="UP000829196"/>
    </source>
</evidence>
<evidence type="ECO:0000313" key="1">
    <source>
        <dbReference type="EMBL" id="KAI0511174.1"/>
    </source>
</evidence>